<accession>C8XFX1</accession>
<evidence type="ECO:0000259" key="8">
    <source>
        <dbReference type="Pfam" id="PF00857"/>
    </source>
</evidence>
<dbReference type="OrthoDB" id="9791276at2"/>
<evidence type="ECO:0000256" key="3">
    <source>
        <dbReference type="ARBA" id="ARBA00022723"/>
    </source>
</evidence>
<evidence type="ECO:0000256" key="4">
    <source>
        <dbReference type="ARBA" id="ARBA00022801"/>
    </source>
</evidence>
<evidence type="ECO:0000256" key="1">
    <source>
        <dbReference type="ARBA" id="ARBA00006336"/>
    </source>
</evidence>
<keyword evidence="4 9" id="KW-0378">Hydrolase</keyword>
<dbReference type="InterPro" id="IPR000868">
    <property type="entry name" value="Isochorismatase-like_dom"/>
</dbReference>
<feature type="domain" description="Isochorismatase-like" evidence="8">
    <location>
        <begin position="23"/>
        <end position="210"/>
    </location>
</feature>
<keyword evidence="2" id="KW-0662">Pyridine nucleotide biosynthesis</keyword>
<evidence type="ECO:0000256" key="6">
    <source>
        <dbReference type="ARBA" id="ARBA00039017"/>
    </source>
</evidence>
<dbReference type="PANTHER" id="PTHR11080">
    <property type="entry name" value="PYRAZINAMIDASE/NICOTINAMIDASE"/>
    <property type="match status" value="1"/>
</dbReference>
<keyword evidence="10" id="KW-1185">Reference proteome</keyword>
<sequence>MTHSPTPDAPTSTPTWTHGPDHALLVVDMQHDFGHPEGSLFVQGAPDIVEPINRAIEQALAAGHLVVYTRDWHPEVTPHFAEHGGLWPAHCVIESAGAEFLPGITVDGPVVHKGSGPEDGYSGFSVLHLPTGQNRETDLSAILDENGVMAVTVVGLAGDWCVKSTAIDAVRLGYRTLVPLALTRFVELNPGDTEAAIEAMRQAGVQVIEAD</sequence>
<dbReference type="GO" id="GO:0046872">
    <property type="term" value="F:metal ion binding"/>
    <property type="evidence" value="ECO:0007669"/>
    <property type="project" value="UniProtKB-KW"/>
</dbReference>
<dbReference type="SUPFAM" id="SSF52499">
    <property type="entry name" value="Isochorismatase-like hydrolases"/>
    <property type="match status" value="1"/>
</dbReference>
<evidence type="ECO:0000256" key="5">
    <source>
        <dbReference type="ARBA" id="ARBA00037900"/>
    </source>
</evidence>
<dbReference type="InParanoid" id="C8XFX1"/>
<evidence type="ECO:0000256" key="2">
    <source>
        <dbReference type="ARBA" id="ARBA00022642"/>
    </source>
</evidence>
<dbReference type="EMBL" id="CP001737">
    <property type="protein sequence ID" value="ACV78082.1"/>
    <property type="molecule type" value="Genomic_DNA"/>
</dbReference>
<dbReference type="GO" id="GO:0008936">
    <property type="term" value="F:nicotinamidase activity"/>
    <property type="evidence" value="ECO:0007669"/>
    <property type="project" value="UniProtKB-EC"/>
</dbReference>
<dbReference type="PANTHER" id="PTHR11080:SF2">
    <property type="entry name" value="LD05707P"/>
    <property type="match status" value="1"/>
</dbReference>
<dbReference type="EC" id="3.5.1.19" evidence="6"/>
<protein>
    <recommendedName>
        <fullName evidence="6">nicotinamidase</fullName>
        <ecNumber evidence="6">3.5.1.19</ecNumber>
    </recommendedName>
    <alternativeName>
        <fullName evidence="7">Nicotinamide deamidase</fullName>
    </alternativeName>
</protein>
<dbReference type="AlphaFoldDB" id="C8XFX1"/>
<dbReference type="Proteomes" id="UP000002218">
    <property type="component" value="Chromosome"/>
</dbReference>
<evidence type="ECO:0000313" key="10">
    <source>
        <dbReference type="Proteomes" id="UP000002218"/>
    </source>
</evidence>
<dbReference type="STRING" id="479431.Namu_1692"/>
<gene>
    <name evidence="9" type="ordered locus">Namu_1692</name>
</gene>
<proteinExistence type="inferred from homology"/>
<dbReference type="eggNOG" id="COG1335">
    <property type="taxonomic scope" value="Bacteria"/>
</dbReference>
<dbReference type="Gene3D" id="3.40.50.850">
    <property type="entry name" value="Isochorismatase-like"/>
    <property type="match status" value="1"/>
</dbReference>
<evidence type="ECO:0000313" key="9">
    <source>
        <dbReference type="EMBL" id="ACV78082.1"/>
    </source>
</evidence>
<dbReference type="HOGENOM" id="CLU_068979_13_1_11"/>
<comment type="pathway">
    <text evidence="5">Cofactor biosynthesis; nicotinate biosynthesis; nicotinate from nicotinamide: step 1/1.</text>
</comment>
<name>C8XFX1_NAKMY</name>
<dbReference type="KEGG" id="nml:Namu_1692"/>
<reference evidence="10" key="1">
    <citation type="submission" date="2009-09" db="EMBL/GenBank/DDBJ databases">
        <title>The complete genome of Nakamurella multipartita DSM 44233.</title>
        <authorList>
            <consortium name="US DOE Joint Genome Institute (JGI-PGF)"/>
            <person name="Lucas S."/>
            <person name="Copeland A."/>
            <person name="Lapidus A."/>
            <person name="Glavina del Rio T."/>
            <person name="Dalin E."/>
            <person name="Tice H."/>
            <person name="Bruce D."/>
            <person name="Goodwin L."/>
            <person name="Pitluck S."/>
            <person name="Kyrpides N."/>
            <person name="Mavromatis K."/>
            <person name="Ivanova N."/>
            <person name="Ovchinnikova G."/>
            <person name="Sims D."/>
            <person name="Meincke L."/>
            <person name="Brettin T."/>
            <person name="Detter J.C."/>
            <person name="Han C."/>
            <person name="Larimer F."/>
            <person name="Land M."/>
            <person name="Hauser L."/>
            <person name="Markowitz V."/>
            <person name="Cheng J.-F."/>
            <person name="Hugenholtz P."/>
            <person name="Woyke T."/>
            <person name="Wu D."/>
            <person name="Klenk H.-P."/>
            <person name="Eisen J.A."/>
        </authorList>
    </citation>
    <scope>NUCLEOTIDE SEQUENCE [LARGE SCALE GENOMIC DNA]</scope>
    <source>
        <strain evidence="10">ATCC 700099 / DSM 44233 / CIP 104796 / JCM 9543 / NBRC 105858 / Y-104</strain>
    </source>
</reference>
<dbReference type="InterPro" id="IPR052347">
    <property type="entry name" value="Isochorismatase_Nicotinamidase"/>
</dbReference>
<keyword evidence="3" id="KW-0479">Metal-binding</keyword>
<dbReference type="GO" id="GO:0019363">
    <property type="term" value="P:pyridine nucleotide biosynthetic process"/>
    <property type="evidence" value="ECO:0007669"/>
    <property type="project" value="UniProtKB-KW"/>
</dbReference>
<dbReference type="RefSeq" id="WP_015746985.1">
    <property type="nucleotide sequence ID" value="NC_013235.1"/>
</dbReference>
<evidence type="ECO:0000256" key="7">
    <source>
        <dbReference type="ARBA" id="ARBA00043224"/>
    </source>
</evidence>
<organism evidence="9 10">
    <name type="scientific">Nakamurella multipartita (strain ATCC 700099 / DSM 44233 / CIP 104796 / JCM 9543 / NBRC 105858 / Y-104)</name>
    <name type="common">Microsphaera multipartita</name>
    <dbReference type="NCBI Taxonomy" id="479431"/>
    <lineage>
        <taxon>Bacteria</taxon>
        <taxon>Bacillati</taxon>
        <taxon>Actinomycetota</taxon>
        <taxon>Actinomycetes</taxon>
        <taxon>Nakamurellales</taxon>
        <taxon>Nakamurellaceae</taxon>
        <taxon>Nakamurella</taxon>
    </lineage>
</organism>
<dbReference type="Pfam" id="PF00857">
    <property type="entry name" value="Isochorismatase"/>
    <property type="match status" value="1"/>
</dbReference>
<dbReference type="FunCoup" id="C8XFX1">
    <property type="interactions" value="261"/>
</dbReference>
<dbReference type="InterPro" id="IPR036380">
    <property type="entry name" value="Isochorismatase-like_sf"/>
</dbReference>
<comment type="similarity">
    <text evidence="1">Belongs to the isochorismatase family.</text>
</comment>
<reference evidence="9 10" key="2">
    <citation type="journal article" date="2010" name="Stand. Genomic Sci.">
        <title>Complete genome sequence of Nakamurella multipartita type strain (Y-104).</title>
        <authorList>
            <person name="Tice H."/>
            <person name="Mayilraj S."/>
            <person name="Sims D."/>
            <person name="Lapidus A."/>
            <person name="Nolan M."/>
            <person name="Lucas S."/>
            <person name="Glavina Del Rio T."/>
            <person name="Copeland A."/>
            <person name="Cheng J.F."/>
            <person name="Meincke L."/>
            <person name="Bruce D."/>
            <person name="Goodwin L."/>
            <person name="Pitluck S."/>
            <person name="Ivanova N."/>
            <person name="Mavromatis K."/>
            <person name="Ovchinnikova G."/>
            <person name="Pati A."/>
            <person name="Chen A."/>
            <person name="Palaniappan K."/>
            <person name="Land M."/>
            <person name="Hauser L."/>
            <person name="Chang Y.J."/>
            <person name="Jeffries C.D."/>
            <person name="Detter J.C."/>
            <person name="Brettin T."/>
            <person name="Rohde M."/>
            <person name="Goker M."/>
            <person name="Bristow J."/>
            <person name="Eisen J.A."/>
            <person name="Markowitz V."/>
            <person name="Hugenholtz P."/>
            <person name="Kyrpides N.C."/>
            <person name="Klenk H.P."/>
            <person name="Chen F."/>
        </authorList>
    </citation>
    <scope>NUCLEOTIDE SEQUENCE [LARGE SCALE GENOMIC DNA]</scope>
    <source>
        <strain evidence="10">ATCC 700099 / DSM 44233 / CIP 104796 / JCM 9543 / NBRC 105858 / Y-104</strain>
    </source>
</reference>